<dbReference type="InterPro" id="IPR036390">
    <property type="entry name" value="WH_DNA-bd_sf"/>
</dbReference>
<dbReference type="CDD" id="cd05466">
    <property type="entry name" value="PBP2_LTTR_substrate"/>
    <property type="match status" value="1"/>
</dbReference>
<dbReference type="RefSeq" id="WP_187522725.1">
    <property type="nucleotide sequence ID" value="NZ_JACONW010000134.1"/>
</dbReference>
<comment type="caution">
    <text evidence="6">The sequence shown here is derived from an EMBL/GenBank/DDBJ whole genome shotgun (WGS) entry which is preliminary data.</text>
</comment>
<dbReference type="Gene3D" id="1.10.10.10">
    <property type="entry name" value="Winged helix-like DNA-binding domain superfamily/Winged helix DNA-binding domain"/>
    <property type="match status" value="1"/>
</dbReference>
<comment type="similarity">
    <text evidence="1">Belongs to the LysR transcriptional regulatory family.</text>
</comment>
<dbReference type="InterPro" id="IPR005119">
    <property type="entry name" value="LysR_subst-bd"/>
</dbReference>
<name>A0ABR7B588_9PSED</name>
<keyword evidence="3" id="KW-0238">DNA-binding</keyword>
<keyword evidence="4" id="KW-0804">Transcription</keyword>
<dbReference type="InterPro" id="IPR000847">
    <property type="entry name" value="LysR_HTH_N"/>
</dbReference>
<dbReference type="Pfam" id="PF00126">
    <property type="entry name" value="HTH_1"/>
    <property type="match status" value="1"/>
</dbReference>
<evidence type="ECO:0000256" key="4">
    <source>
        <dbReference type="ARBA" id="ARBA00023163"/>
    </source>
</evidence>
<keyword evidence="2" id="KW-0805">Transcription regulation</keyword>
<reference evidence="6 7" key="1">
    <citation type="submission" date="2020-08" db="EMBL/GenBank/DDBJ databases">
        <title>Putative novel bacterial strains isolated from necrotic wheat leaf tissues caused by Xanthomonas translucens.</title>
        <authorList>
            <person name="Tambong J.T."/>
        </authorList>
    </citation>
    <scope>NUCLEOTIDE SEQUENCE [LARGE SCALE GENOMIC DNA]</scope>
    <source>
        <strain evidence="6 7">DOAB 1069</strain>
    </source>
</reference>
<dbReference type="SUPFAM" id="SSF46785">
    <property type="entry name" value="Winged helix' DNA-binding domain"/>
    <property type="match status" value="1"/>
</dbReference>
<evidence type="ECO:0000256" key="3">
    <source>
        <dbReference type="ARBA" id="ARBA00023125"/>
    </source>
</evidence>
<dbReference type="Pfam" id="PF03466">
    <property type="entry name" value="LysR_substrate"/>
    <property type="match status" value="1"/>
</dbReference>
<dbReference type="PROSITE" id="PS50931">
    <property type="entry name" value="HTH_LYSR"/>
    <property type="match status" value="1"/>
</dbReference>
<dbReference type="PANTHER" id="PTHR30126:SF91">
    <property type="entry name" value="LYSR FAMILY TRANSCRIPTIONAL REGULATOR"/>
    <property type="match status" value="1"/>
</dbReference>
<dbReference type="PANTHER" id="PTHR30126">
    <property type="entry name" value="HTH-TYPE TRANSCRIPTIONAL REGULATOR"/>
    <property type="match status" value="1"/>
</dbReference>
<protein>
    <submittedName>
        <fullName evidence="6">LysR family transcriptional regulator</fullName>
    </submittedName>
</protein>
<proteinExistence type="inferred from homology"/>
<dbReference type="SUPFAM" id="SSF53850">
    <property type="entry name" value="Periplasmic binding protein-like II"/>
    <property type="match status" value="1"/>
</dbReference>
<organism evidence="6 7">
    <name type="scientific">Pseudomonas folii</name>
    <dbReference type="NCBI Taxonomy" id="2762593"/>
    <lineage>
        <taxon>Bacteria</taxon>
        <taxon>Pseudomonadati</taxon>
        <taxon>Pseudomonadota</taxon>
        <taxon>Gammaproteobacteria</taxon>
        <taxon>Pseudomonadales</taxon>
        <taxon>Pseudomonadaceae</taxon>
        <taxon>Pseudomonas</taxon>
    </lineage>
</organism>
<dbReference type="Proteomes" id="UP000651852">
    <property type="component" value="Unassembled WGS sequence"/>
</dbReference>
<dbReference type="PRINTS" id="PR00039">
    <property type="entry name" value="HTHLYSR"/>
</dbReference>
<accession>A0ABR7B588</accession>
<dbReference type="Gene3D" id="3.40.190.290">
    <property type="match status" value="1"/>
</dbReference>
<evidence type="ECO:0000259" key="5">
    <source>
        <dbReference type="PROSITE" id="PS50931"/>
    </source>
</evidence>
<dbReference type="EMBL" id="JACONW010000134">
    <property type="protein sequence ID" value="MBC3952343.1"/>
    <property type="molecule type" value="Genomic_DNA"/>
</dbReference>
<keyword evidence="7" id="KW-1185">Reference proteome</keyword>
<sequence length="323" mass="35497">MTQSTSPVAIPRPSSRPLGERLDWNLLRTFQVVAQELSISRAAARLHLSQPAVSQAIKRLEEQLGAALIERRGPRFLLTQSGIETLRVAAEVQSHFTQLDAALERSSDQVVGKVRMLTVSGIRCPAYDACLAQLHRDYPGITLEIDVQSSDAILSSLSQKTASFGLAVNRTAPSWLGQQCLTQEHYAFYCSDQHPLYGRTDLSLADLRSEQLIIFTGDLLGGTLSSLAEFRDLHKLTGQIVASSANTQEVLRLVLAGFGIACLPQHICQSELATGRLWRLPPEEGVGSVDINLLWNLEQRLTKAESVFLQRLRETTTDGQSAP</sequence>
<gene>
    <name evidence="6" type="ORF">H8S59_21415</name>
</gene>
<evidence type="ECO:0000313" key="6">
    <source>
        <dbReference type="EMBL" id="MBC3952343.1"/>
    </source>
</evidence>
<evidence type="ECO:0000256" key="1">
    <source>
        <dbReference type="ARBA" id="ARBA00009437"/>
    </source>
</evidence>
<evidence type="ECO:0000313" key="7">
    <source>
        <dbReference type="Proteomes" id="UP000651852"/>
    </source>
</evidence>
<feature type="domain" description="HTH lysR-type" evidence="5">
    <location>
        <begin position="22"/>
        <end position="79"/>
    </location>
</feature>
<dbReference type="InterPro" id="IPR036388">
    <property type="entry name" value="WH-like_DNA-bd_sf"/>
</dbReference>
<evidence type="ECO:0000256" key="2">
    <source>
        <dbReference type="ARBA" id="ARBA00023015"/>
    </source>
</evidence>